<dbReference type="EMBL" id="RKMH01000002">
    <property type="protein sequence ID" value="RPA65769.1"/>
    <property type="molecule type" value="Genomic_DNA"/>
</dbReference>
<comment type="caution">
    <text evidence="1">The sequence shown here is derived from an EMBL/GenBank/DDBJ whole genome shotgun (WGS) entry which is preliminary data.</text>
</comment>
<dbReference type="AlphaFoldDB" id="A0A3N4GS19"/>
<organism evidence="1 2">
    <name type="scientific">Gordonia oryzae</name>
    <dbReference type="NCBI Taxonomy" id="2487349"/>
    <lineage>
        <taxon>Bacteria</taxon>
        <taxon>Bacillati</taxon>
        <taxon>Actinomycetota</taxon>
        <taxon>Actinomycetes</taxon>
        <taxon>Mycobacteriales</taxon>
        <taxon>Gordoniaceae</taxon>
        <taxon>Gordonia</taxon>
    </lineage>
</organism>
<evidence type="ECO:0000313" key="1">
    <source>
        <dbReference type="EMBL" id="RPA65769.1"/>
    </source>
</evidence>
<reference evidence="1 2" key="1">
    <citation type="submission" date="2018-11" db="EMBL/GenBank/DDBJ databases">
        <title>Draft genome sequence of Gordonia sp. RS15-1S isolated from rice stems.</title>
        <authorList>
            <person name="Muangham S."/>
        </authorList>
    </citation>
    <scope>NUCLEOTIDE SEQUENCE [LARGE SCALE GENOMIC DNA]</scope>
    <source>
        <strain evidence="1 2">RS15-1S</strain>
    </source>
</reference>
<proteinExistence type="predicted"/>
<name>A0A3N4GS19_9ACTN</name>
<keyword evidence="2" id="KW-1185">Reference proteome</keyword>
<sequence length="65" mass="7237">MMGNLSIRSGSPLDIEVDSFDEVVIDEMYWLTLDEAEALAEGILCAVTLIRERRHSKPVDGGESR</sequence>
<accession>A0A3N4GS19</accession>
<evidence type="ECO:0000313" key="2">
    <source>
        <dbReference type="Proteomes" id="UP000267536"/>
    </source>
</evidence>
<protein>
    <submittedName>
        <fullName evidence="1">Uncharacterized protein</fullName>
    </submittedName>
</protein>
<dbReference type="Proteomes" id="UP000267536">
    <property type="component" value="Unassembled WGS sequence"/>
</dbReference>
<gene>
    <name evidence="1" type="ORF">EF294_03265</name>
</gene>